<evidence type="ECO:0000313" key="1">
    <source>
        <dbReference type="EMBL" id="QNG52472.1"/>
    </source>
</evidence>
<keyword evidence="2" id="KW-1185">Reference proteome</keyword>
<protein>
    <submittedName>
        <fullName evidence="1">Uncharacterized protein</fullName>
    </submittedName>
</protein>
<dbReference type="EMBL" id="CP060131">
    <property type="protein sequence ID" value="QNG52472.1"/>
    <property type="molecule type" value="Genomic_DNA"/>
</dbReference>
<evidence type="ECO:0000313" key="2">
    <source>
        <dbReference type="Proteomes" id="UP000515728"/>
    </source>
</evidence>
<dbReference type="RefSeq" id="WP_185719259.1">
    <property type="nucleotide sequence ID" value="NZ_BAAAWI010000001.1"/>
</dbReference>
<gene>
    <name evidence="1" type="ORF">H6H00_31440</name>
</gene>
<organism evidence="1 2">
    <name type="scientific">Pseudonocardia petroleophila</name>
    <dbReference type="NCBI Taxonomy" id="37331"/>
    <lineage>
        <taxon>Bacteria</taxon>
        <taxon>Bacillati</taxon>
        <taxon>Actinomycetota</taxon>
        <taxon>Actinomycetes</taxon>
        <taxon>Pseudonocardiales</taxon>
        <taxon>Pseudonocardiaceae</taxon>
        <taxon>Pseudonocardia</taxon>
    </lineage>
</organism>
<sequence>MSDPVLAISPGNDRMHVGAAATVLSHVTAEEADGGDTTAWEYFDARGAALAVVDHGAGEVLEPADPNAAPPLRPARQVLVARIDLVLAHAQLRLDEEIARRIAGNDPPRDRESVRMVRVQGELPDVLIMLAALDKDLDPSPQGPNPGSWWHNFWAH</sequence>
<reference evidence="1 2" key="1">
    <citation type="submission" date="2020-08" db="EMBL/GenBank/DDBJ databases">
        <authorList>
            <person name="Mo P."/>
        </authorList>
    </citation>
    <scope>NUCLEOTIDE SEQUENCE [LARGE SCALE GENOMIC DNA]</scope>
    <source>
        <strain evidence="1 2">CGMCC 4.1532</strain>
    </source>
</reference>
<dbReference type="Proteomes" id="UP000515728">
    <property type="component" value="Chromosome"/>
</dbReference>
<proteinExistence type="predicted"/>
<dbReference type="AlphaFoldDB" id="A0A7G7MI61"/>
<accession>A0A7G7MI61</accession>
<name>A0A7G7MI61_9PSEU</name>
<dbReference type="KEGG" id="ppel:H6H00_31440"/>